<comment type="caution">
    <text evidence="4">The sequence shown here is derived from an EMBL/GenBank/DDBJ whole genome shotgun (WGS) entry which is preliminary data.</text>
</comment>
<keyword evidence="2" id="KW-0472">Membrane</keyword>
<evidence type="ECO:0000259" key="3">
    <source>
        <dbReference type="Pfam" id="PF02705"/>
    </source>
</evidence>
<feature type="compositionally biased region" description="Polar residues" evidence="1">
    <location>
        <begin position="1"/>
        <end position="12"/>
    </location>
</feature>
<dbReference type="AlphaFoldDB" id="A0A9P7GGD5"/>
<sequence length="86" mass="9191">MSSPTAPLTSPENLEKGHASVNVNQKRETLKLRGWPLLLLSFQALAGAPSKEDVIGGISAIVWALTLLPLLKYVFISLEFGTGEGT</sequence>
<keyword evidence="2" id="KW-1133">Transmembrane helix</keyword>
<dbReference type="InterPro" id="IPR053951">
    <property type="entry name" value="K_trans_N"/>
</dbReference>
<evidence type="ECO:0000256" key="2">
    <source>
        <dbReference type="SAM" id="Phobius"/>
    </source>
</evidence>
<keyword evidence="2" id="KW-0812">Transmembrane</keyword>
<gene>
    <name evidence="4" type="ORF">DXG03_003279</name>
</gene>
<reference evidence="4" key="2">
    <citation type="submission" date="2021-10" db="EMBL/GenBank/DDBJ databases">
        <title>Phylogenomics reveals ancestral predisposition of the termite-cultivated fungus Termitomyces towards a domesticated lifestyle.</title>
        <authorList>
            <person name="Auxier B."/>
            <person name="Grum-Grzhimaylo A."/>
            <person name="Cardenas M.E."/>
            <person name="Lodge J.D."/>
            <person name="Laessoe T."/>
            <person name="Pedersen O."/>
            <person name="Smith M.E."/>
            <person name="Kuyper T.W."/>
            <person name="Franco-Molano E.A."/>
            <person name="Baroni T.J."/>
            <person name="Aanen D.K."/>
        </authorList>
    </citation>
    <scope>NUCLEOTIDE SEQUENCE</scope>
    <source>
        <strain evidence="4">AP01</strain>
        <tissue evidence="4">Mycelium</tissue>
    </source>
</reference>
<proteinExistence type="predicted"/>
<dbReference type="Pfam" id="PF02705">
    <property type="entry name" value="K_trans"/>
    <property type="match status" value="1"/>
</dbReference>
<organism evidence="4 5">
    <name type="scientific">Asterophora parasitica</name>
    <dbReference type="NCBI Taxonomy" id="117018"/>
    <lineage>
        <taxon>Eukaryota</taxon>
        <taxon>Fungi</taxon>
        <taxon>Dikarya</taxon>
        <taxon>Basidiomycota</taxon>
        <taxon>Agaricomycotina</taxon>
        <taxon>Agaricomycetes</taxon>
        <taxon>Agaricomycetidae</taxon>
        <taxon>Agaricales</taxon>
        <taxon>Tricholomatineae</taxon>
        <taxon>Lyophyllaceae</taxon>
        <taxon>Asterophora</taxon>
    </lineage>
</organism>
<dbReference type="Proteomes" id="UP000775547">
    <property type="component" value="Unassembled WGS sequence"/>
</dbReference>
<keyword evidence="5" id="KW-1185">Reference proteome</keyword>
<feature type="region of interest" description="Disordered" evidence="1">
    <location>
        <begin position="1"/>
        <end position="20"/>
    </location>
</feature>
<accession>A0A9P7GGD5</accession>
<dbReference type="OrthoDB" id="504708at2759"/>
<evidence type="ECO:0000313" key="4">
    <source>
        <dbReference type="EMBL" id="KAG5646512.1"/>
    </source>
</evidence>
<evidence type="ECO:0000256" key="1">
    <source>
        <dbReference type="SAM" id="MobiDB-lite"/>
    </source>
</evidence>
<reference evidence="4" key="1">
    <citation type="submission" date="2020-07" db="EMBL/GenBank/DDBJ databases">
        <authorList>
            <person name="Nieuwenhuis M."/>
            <person name="Van De Peppel L.J.J."/>
        </authorList>
    </citation>
    <scope>NUCLEOTIDE SEQUENCE</scope>
    <source>
        <strain evidence="4">AP01</strain>
        <tissue evidence="4">Mycelium</tissue>
    </source>
</reference>
<feature type="transmembrane region" description="Helical" evidence="2">
    <location>
        <begin position="54"/>
        <end position="75"/>
    </location>
</feature>
<protein>
    <recommendedName>
        <fullName evidence="3">K+ potassium transporter integral membrane domain-containing protein</fullName>
    </recommendedName>
</protein>
<evidence type="ECO:0000313" key="5">
    <source>
        <dbReference type="Proteomes" id="UP000775547"/>
    </source>
</evidence>
<dbReference type="EMBL" id="JABCKV010000020">
    <property type="protein sequence ID" value="KAG5646512.1"/>
    <property type="molecule type" value="Genomic_DNA"/>
</dbReference>
<feature type="domain" description="K+ potassium transporter integral membrane" evidence="3">
    <location>
        <begin position="43"/>
        <end position="85"/>
    </location>
</feature>
<name>A0A9P7GGD5_9AGAR</name>